<dbReference type="Gene3D" id="1.20.1250.20">
    <property type="entry name" value="MFS general substrate transporter like domains"/>
    <property type="match status" value="1"/>
</dbReference>
<dbReference type="SUPFAM" id="SSF103473">
    <property type="entry name" value="MFS general substrate transporter"/>
    <property type="match status" value="1"/>
</dbReference>
<comment type="caution">
    <text evidence="5">The sequence shown here is derived from an EMBL/GenBank/DDBJ whole genome shotgun (WGS) entry which is preliminary data.</text>
</comment>
<protein>
    <submittedName>
        <fullName evidence="5">MFS transporter</fullName>
    </submittedName>
</protein>
<dbReference type="EMBL" id="VGLS01000467">
    <property type="protein sequence ID" value="MBM3225054.1"/>
    <property type="molecule type" value="Genomic_DNA"/>
</dbReference>
<evidence type="ECO:0000256" key="2">
    <source>
        <dbReference type="ARBA" id="ARBA00022989"/>
    </source>
</evidence>
<dbReference type="PANTHER" id="PTHR11360">
    <property type="entry name" value="MONOCARBOXYLATE TRANSPORTER"/>
    <property type="match status" value="1"/>
</dbReference>
<evidence type="ECO:0000313" key="6">
    <source>
        <dbReference type="Proteomes" id="UP000712673"/>
    </source>
</evidence>
<evidence type="ECO:0000256" key="4">
    <source>
        <dbReference type="SAM" id="Phobius"/>
    </source>
</evidence>
<feature type="transmembrane region" description="Helical" evidence="4">
    <location>
        <begin position="41"/>
        <end position="63"/>
    </location>
</feature>
<evidence type="ECO:0000313" key="5">
    <source>
        <dbReference type="EMBL" id="MBM3225054.1"/>
    </source>
</evidence>
<feature type="transmembrane region" description="Helical" evidence="4">
    <location>
        <begin position="303"/>
        <end position="324"/>
    </location>
</feature>
<keyword evidence="3 4" id="KW-0472">Membrane</keyword>
<proteinExistence type="predicted"/>
<dbReference type="InterPro" id="IPR036259">
    <property type="entry name" value="MFS_trans_sf"/>
</dbReference>
<feature type="transmembrane region" description="Helical" evidence="4">
    <location>
        <begin position="157"/>
        <end position="178"/>
    </location>
</feature>
<feature type="transmembrane region" description="Helical" evidence="4">
    <location>
        <begin position="70"/>
        <end position="89"/>
    </location>
</feature>
<keyword evidence="2 4" id="KW-1133">Transmembrane helix</keyword>
<feature type="transmembrane region" description="Helical" evidence="4">
    <location>
        <begin position="366"/>
        <end position="386"/>
    </location>
</feature>
<keyword evidence="1 4" id="KW-0812">Transmembrane</keyword>
<organism evidence="5 6">
    <name type="scientific">Tectimicrobiota bacterium</name>
    <dbReference type="NCBI Taxonomy" id="2528274"/>
    <lineage>
        <taxon>Bacteria</taxon>
        <taxon>Pseudomonadati</taxon>
        <taxon>Nitrospinota/Tectimicrobiota group</taxon>
        <taxon>Candidatus Tectimicrobiota</taxon>
    </lineage>
</organism>
<dbReference type="PANTHER" id="PTHR11360:SF290">
    <property type="entry name" value="MONOCARBOXYLATE MFS PERMEASE"/>
    <property type="match status" value="1"/>
</dbReference>
<dbReference type="Pfam" id="PF07690">
    <property type="entry name" value="MFS_1"/>
    <property type="match status" value="1"/>
</dbReference>
<feature type="transmembrane region" description="Helical" evidence="4">
    <location>
        <begin position="214"/>
        <end position="234"/>
    </location>
</feature>
<reference evidence="5" key="1">
    <citation type="submission" date="2019-03" db="EMBL/GenBank/DDBJ databases">
        <title>Lake Tanganyika Metagenome-Assembled Genomes (MAGs).</title>
        <authorList>
            <person name="Tran P."/>
        </authorList>
    </citation>
    <scope>NUCLEOTIDE SEQUENCE</scope>
    <source>
        <strain evidence="5">K_DeepCast_65m_m2_066</strain>
    </source>
</reference>
<evidence type="ECO:0000256" key="3">
    <source>
        <dbReference type="ARBA" id="ARBA00023136"/>
    </source>
</evidence>
<dbReference type="AlphaFoldDB" id="A0A937W440"/>
<dbReference type="InterPro" id="IPR011701">
    <property type="entry name" value="MFS"/>
</dbReference>
<feature type="transmembrane region" description="Helical" evidence="4">
    <location>
        <begin position="336"/>
        <end position="360"/>
    </location>
</feature>
<name>A0A937W440_UNCTE</name>
<dbReference type="Proteomes" id="UP000712673">
    <property type="component" value="Unassembled WGS sequence"/>
</dbReference>
<dbReference type="InterPro" id="IPR050327">
    <property type="entry name" value="Proton-linked_MCT"/>
</dbReference>
<accession>A0A937W440</accession>
<gene>
    <name evidence="5" type="ORF">FJZ47_14800</name>
</gene>
<feature type="transmembrane region" description="Helical" evidence="4">
    <location>
        <begin position="278"/>
        <end position="297"/>
    </location>
</feature>
<dbReference type="GO" id="GO:0022857">
    <property type="term" value="F:transmembrane transporter activity"/>
    <property type="evidence" value="ECO:0007669"/>
    <property type="project" value="InterPro"/>
</dbReference>
<sequence length="405" mass="43154">MVIAVNALGITQITAWGTSYYCLGVLAKPIVAETGWAMSTVFLGFSVALLVMGFISTWVGYLIDRMGARAVMTIGTIIVSGGLLALSQVRDPASYWAVWAVLGLGMRCCLYDAAFAALVQVTPTRGRTAISYLTLYGAYASTVFWVIGHYLNEVYGWRGTLMIFAAIHLTVCLPLNWVGLSRREAAGDPATARPGPASLDGPVLQGRMRTVGMILFALIMSINGFVFGVVSLQLVPLLEAAGLASATAVWVASLKGHGQCTGRLLEIFLGRNLKAMTIARIAIGGVPVAWLLFLLAGGEFWRLVVFTLLLGASQGVITIVRGAVPLALFGAQGYGAVLGLIATPILLVNAFSPALFALAIDRLGQPLSLYMLLGCSIVTWVAIELMSRWYENAQQQGENDSITAR</sequence>
<feature type="transmembrane region" description="Helical" evidence="4">
    <location>
        <begin position="95"/>
        <end position="118"/>
    </location>
</feature>
<evidence type="ECO:0000256" key="1">
    <source>
        <dbReference type="ARBA" id="ARBA00022692"/>
    </source>
</evidence>
<feature type="transmembrane region" description="Helical" evidence="4">
    <location>
        <begin position="130"/>
        <end position="151"/>
    </location>
</feature>